<name>A0ABV9R4S5_9MICO</name>
<evidence type="ECO:0000256" key="1">
    <source>
        <dbReference type="SAM" id="MobiDB-lite"/>
    </source>
</evidence>
<protein>
    <recommendedName>
        <fullName evidence="4">Sugar ABC transporter ATPase</fullName>
    </recommendedName>
</protein>
<accession>A0ABV9R4S5</accession>
<evidence type="ECO:0000313" key="2">
    <source>
        <dbReference type="EMBL" id="MFC4828509.1"/>
    </source>
</evidence>
<proteinExistence type="predicted"/>
<comment type="caution">
    <text evidence="2">The sequence shown here is derived from an EMBL/GenBank/DDBJ whole genome shotgun (WGS) entry which is preliminary data.</text>
</comment>
<dbReference type="Proteomes" id="UP001595960">
    <property type="component" value="Unassembled WGS sequence"/>
</dbReference>
<sequence length="105" mass="10814">MSDNDDILSRFAAGEGEQGPPAPDRPHDLPRPNDDIPGANTDTGDTRTSPGSETETAAKQADPIPDRVAEDVDADAVRAVPGTGGPDDAGDVDVDPDELNLPGRS</sequence>
<reference evidence="3" key="1">
    <citation type="journal article" date="2019" name="Int. J. Syst. Evol. Microbiol.">
        <title>The Global Catalogue of Microorganisms (GCM) 10K type strain sequencing project: providing services to taxonomists for standard genome sequencing and annotation.</title>
        <authorList>
            <consortium name="The Broad Institute Genomics Platform"/>
            <consortium name="The Broad Institute Genome Sequencing Center for Infectious Disease"/>
            <person name="Wu L."/>
            <person name="Ma J."/>
        </authorList>
    </citation>
    <scope>NUCLEOTIDE SEQUENCE [LARGE SCALE GENOMIC DNA]</scope>
    <source>
        <strain evidence="3">CGMCC 1.12192</strain>
    </source>
</reference>
<evidence type="ECO:0000313" key="3">
    <source>
        <dbReference type="Proteomes" id="UP001595960"/>
    </source>
</evidence>
<keyword evidence="3" id="KW-1185">Reference proteome</keyword>
<gene>
    <name evidence="2" type="ORF">ACFPER_06905</name>
</gene>
<dbReference type="EMBL" id="JBHSJC010000001">
    <property type="protein sequence ID" value="MFC4828509.1"/>
    <property type="molecule type" value="Genomic_DNA"/>
</dbReference>
<organism evidence="2 3">
    <name type="scientific">Agromyces aurantiacus</name>
    <dbReference type="NCBI Taxonomy" id="165814"/>
    <lineage>
        <taxon>Bacteria</taxon>
        <taxon>Bacillati</taxon>
        <taxon>Actinomycetota</taxon>
        <taxon>Actinomycetes</taxon>
        <taxon>Micrococcales</taxon>
        <taxon>Microbacteriaceae</taxon>
        <taxon>Agromyces</taxon>
    </lineage>
</organism>
<feature type="compositionally biased region" description="Polar residues" evidence="1">
    <location>
        <begin position="40"/>
        <end position="57"/>
    </location>
</feature>
<evidence type="ECO:0008006" key="4">
    <source>
        <dbReference type="Google" id="ProtNLM"/>
    </source>
</evidence>
<feature type="region of interest" description="Disordered" evidence="1">
    <location>
        <begin position="1"/>
        <end position="105"/>
    </location>
</feature>
<feature type="compositionally biased region" description="Basic and acidic residues" evidence="1">
    <location>
        <begin position="24"/>
        <end position="34"/>
    </location>
</feature>
<feature type="compositionally biased region" description="Acidic residues" evidence="1">
    <location>
        <begin position="88"/>
        <end position="98"/>
    </location>
</feature>
<dbReference type="RefSeq" id="WP_204391627.1">
    <property type="nucleotide sequence ID" value="NZ_JAFBBW010000001.1"/>
</dbReference>